<proteinExistence type="predicted"/>
<dbReference type="Pfam" id="PF13439">
    <property type="entry name" value="Glyco_transf_4"/>
    <property type="match status" value="1"/>
</dbReference>
<dbReference type="SUPFAM" id="SSF53756">
    <property type="entry name" value="UDP-Glycosyltransferase/glycogen phosphorylase"/>
    <property type="match status" value="1"/>
</dbReference>
<dbReference type="EMBL" id="BAABWN010000002">
    <property type="protein sequence ID" value="GAA6167017.1"/>
    <property type="molecule type" value="Genomic_DNA"/>
</dbReference>
<dbReference type="CDD" id="cd03801">
    <property type="entry name" value="GT4_PimA-like"/>
    <property type="match status" value="1"/>
</dbReference>
<evidence type="ECO:0000259" key="2">
    <source>
        <dbReference type="Pfam" id="PF00534"/>
    </source>
</evidence>
<feature type="domain" description="Glycosyl transferase family 1" evidence="2">
    <location>
        <begin position="248"/>
        <end position="401"/>
    </location>
</feature>
<name>A0ABQ0A5U3_9GAMM</name>
<keyword evidence="1" id="KW-0808">Transferase</keyword>
<gene>
    <name evidence="4" type="ORF">NBRC116591_08270</name>
</gene>
<accession>A0ABQ0A5U3</accession>
<reference evidence="4 5" key="1">
    <citation type="submission" date="2024-04" db="EMBL/GenBank/DDBJ databases">
        <title>Draft genome sequence of Sessilibacter corallicola NBRC 116591.</title>
        <authorList>
            <person name="Miyakawa T."/>
            <person name="Kusuya Y."/>
            <person name="Miura T."/>
        </authorList>
    </citation>
    <scope>NUCLEOTIDE SEQUENCE [LARGE SCALE GENOMIC DNA]</scope>
    <source>
        <strain evidence="4 5">KU-00831-HH</strain>
    </source>
</reference>
<protein>
    <submittedName>
        <fullName evidence="4">Glycosyltransferase family 4 protein</fullName>
    </submittedName>
</protein>
<dbReference type="InterPro" id="IPR028098">
    <property type="entry name" value="Glyco_trans_4-like_N"/>
</dbReference>
<dbReference type="PANTHER" id="PTHR46401:SF2">
    <property type="entry name" value="GLYCOSYLTRANSFERASE WBBK-RELATED"/>
    <property type="match status" value="1"/>
</dbReference>
<feature type="domain" description="Glycosyltransferase subfamily 4-like N-terminal" evidence="3">
    <location>
        <begin position="33"/>
        <end position="235"/>
    </location>
</feature>
<comment type="caution">
    <text evidence="4">The sequence shown here is derived from an EMBL/GenBank/DDBJ whole genome shotgun (WGS) entry which is preliminary data.</text>
</comment>
<evidence type="ECO:0000259" key="3">
    <source>
        <dbReference type="Pfam" id="PF13439"/>
    </source>
</evidence>
<evidence type="ECO:0000256" key="1">
    <source>
        <dbReference type="ARBA" id="ARBA00022679"/>
    </source>
</evidence>
<keyword evidence="5" id="KW-1185">Reference proteome</keyword>
<evidence type="ECO:0000313" key="5">
    <source>
        <dbReference type="Proteomes" id="UP001465153"/>
    </source>
</evidence>
<dbReference type="InterPro" id="IPR001296">
    <property type="entry name" value="Glyco_trans_1"/>
</dbReference>
<organism evidence="4 5">
    <name type="scientific">Sessilibacter corallicola</name>
    <dbReference type="NCBI Taxonomy" id="2904075"/>
    <lineage>
        <taxon>Bacteria</taxon>
        <taxon>Pseudomonadati</taxon>
        <taxon>Pseudomonadota</taxon>
        <taxon>Gammaproteobacteria</taxon>
        <taxon>Cellvibrionales</taxon>
        <taxon>Cellvibrionaceae</taxon>
        <taxon>Sessilibacter</taxon>
    </lineage>
</organism>
<dbReference type="Pfam" id="PF00534">
    <property type="entry name" value="Glycos_transf_1"/>
    <property type="match status" value="1"/>
</dbReference>
<dbReference type="Gene3D" id="3.40.50.2000">
    <property type="entry name" value="Glycogen Phosphorylase B"/>
    <property type="match status" value="2"/>
</dbReference>
<dbReference type="PANTHER" id="PTHR46401">
    <property type="entry name" value="GLYCOSYLTRANSFERASE WBBK-RELATED"/>
    <property type="match status" value="1"/>
</dbReference>
<dbReference type="Proteomes" id="UP001465153">
    <property type="component" value="Unassembled WGS sequence"/>
</dbReference>
<evidence type="ECO:0000313" key="4">
    <source>
        <dbReference type="EMBL" id="GAA6167017.1"/>
    </source>
</evidence>
<dbReference type="RefSeq" id="WP_353301771.1">
    <property type="nucleotide sequence ID" value="NZ_BAABWN010000002.1"/>
</dbReference>
<sequence>MNLHEPIPESFSASSVITPRRIALLGYRSDPHVGGQGIYLKYLSRALAKLGHTVDVLSGPPYPELDDNIRLIKIPSLDLYASADPMRELRWKHFLSVSDLYEYGSKMTGGFGEPYVFSRRAAKYLLKHRSNYDIVHDNQCLGHGLITLQKAGIPVIATIHHPITRDRNLAVDAQDHWFMKLATKRWYRFLSMQIKVSQKLHHVATVSKQSQHDIFNEFNRPQENTHIVANGIDIDTFKKLSEEKIPGRIISTASSDQPLKGQKYLLLALAAIIKKIPAAHLVLIGEFKPGSECAQIIDQHQLKKYITFRSNISTQELVKLYNSSCVAVTPSLYEGFGLPAAEAMACATAVITTDAGALPEIVGNAGKIVAAGDEHQLSLAIEELLTNTAKRHYLEVAGRKRIEQHFSWHNCALEFSKLYETMLEHYSEKSCTPSNIHI</sequence>